<dbReference type="Gene3D" id="3.50.50.100">
    <property type="match status" value="1"/>
</dbReference>
<dbReference type="Proteomes" id="UP000295560">
    <property type="component" value="Unassembled WGS sequence"/>
</dbReference>
<dbReference type="EMBL" id="SMFZ01000001">
    <property type="protein sequence ID" value="TCK26315.1"/>
    <property type="molecule type" value="Genomic_DNA"/>
</dbReference>
<keyword evidence="3" id="KW-0285">Flavoprotein</keyword>
<dbReference type="PANTHER" id="PTHR42913">
    <property type="entry name" value="APOPTOSIS-INDUCING FACTOR 1"/>
    <property type="match status" value="1"/>
</dbReference>
<proteinExistence type="inferred from homology"/>
<reference evidence="7 8" key="1">
    <citation type="submission" date="2019-03" db="EMBL/GenBank/DDBJ databases">
        <title>Sequencing the genomes of 1000 actinobacteria strains.</title>
        <authorList>
            <person name="Klenk H.-P."/>
        </authorList>
    </citation>
    <scope>NUCLEOTIDE SEQUENCE [LARGE SCALE GENOMIC DNA]</scope>
    <source>
        <strain evidence="7 8">DSM 44969</strain>
    </source>
</reference>
<keyword evidence="5" id="KW-0560">Oxidoreductase</keyword>
<dbReference type="SUPFAM" id="SSF51905">
    <property type="entry name" value="FAD/NAD(P)-binding domain"/>
    <property type="match status" value="1"/>
</dbReference>
<evidence type="ECO:0000313" key="8">
    <source>
        <dbReference type="Proteomes" id="UP000295560"/>
    </source>
</evidence>
<dbReference type="Pfam" id="PF07992">
    <property type="entry name" value="Pyr_redox_2"/>
    <property type="match status" value="1"/>
</dbReference>
<evidence type="ECO:0000256" key="4">
    <source>
        <dbReference type="ARBA" id="ARBA00022827"/>
    </source>
</evidence>
<comment type="caution">
    <text evidence="7">The sequence shown here is derived from an EMBL/GenBank/DDBJ whole genome shotgun (WGS) entry which is preliminary data.</text>
</comment>
<name>A0A4R1HYS1_PSEEN</name>
<comment type="similarity">
    <text evidence="2">Belongs to the NADH dehydrogenase family.</text>
</comment>
<organism evidence="7 8">
    <name type="scientific">Pseudonocardia endophytica</name>
    <dbReference type="NCBI Taxonomy" id="401976"/>
    <lineage>
        <taxon>Bacteria</taxon>
        <taxon>Bacillati</taxon>
        <taxon>Actinomycetota</taxon>
        <taxon>Actinomycetes</taxon>
        <taxon>Pseudonocardiales</taxon>
        <taxon>Pseudonocardiaceae</taxon>
        <taxon>Pseudonocardia</taxon>
    </lineage>
</organism>
<keyword evidence="4" id="KW-0274">FAD</keyword>
<evidence type="ECO:0000256" key="2">
    <source>
        <dbReference type="ARBA" id="ARBA00005272"/>
    </source>
</evidence>
<feature type="domain" description="FAD/NAD(P)-binding" evidence="6">
    <location>
        <begin position="31"/>
        <end position="308"/>
    </location>
</feature>
<keyword evidence="8" id="KW-1185">Reference proteome</keyword>
<accession>A0A4R1HYS1</accession>
<comment type="cofactor">
    <cofactor evidence="1">
        <name>FAD</name>
        <dbReference type="ChEBI" id="CHEBI:57692"/>
    </cofactor>
</comment>
<dbReference type="AlphaFoldDB" id="A0A4R1HYS1"/>
<dbReference type="PRINTS" id="PR00411">
    <property type="entry name" value="PNDRDTASEI"/>
</dbReference>
<dbReference type="InterPro" id="IPR051169">
    <property type="entry name" value="NADH-Q_oxidoreductase"/>
</dbReference>
<evidence type="ECO:0000256" key="5">
    <source>
        <dbReference type="ARBA" id="ARBA00023002"/>
    </source>
</evidence>
<dbReference type="PANTHER" id="PTHR42913:SF3">
    <property type="entry name" value="64 KDA MITOCHONDRIAL NADH DEHYDROGENASE (EUROFUNG)"/>
    <property type="match status" value="1"/>
</dbReference>
<evidence type="ECO:0000256" key="1">
    <source>
        <dbReference type="ARBA" id="ARBA00001974"/>
    </source>
</evidence>
<dbReference type="InterPro" id="IPR023753">
    <property type="entry name" value="FAD/NAD-binding_dom"/>
</dbReference>
<evidence type="ECO:0000313" key="7">
    <source>
        <dbReference type="EMBL" id="TCK26315.1"/>
    </source>
</evidence>
<dbReference type="InterPro" id="IPR036188">
    <property type="entry name" value="FAD/NAD-bd_sf"/>
</dbReference>
<sequence length="414" mass="43658">MSQRVGVVCRWGMTTQHQGAARPDRVRPRHRVVVLGAGYAGLLAAKRLAARVFTDEVEVTLVNASAAFVERPRLHQVATGQPIPAVELGALLAGTGVRLVVGTVTDLDLGARTVLARADGTTRRLGYDTLIYALGSQIDPDQVPGVLEHAHVLNDVAAADRLAKRLKAAGGSRVVVCGGGLTGIEVAAEIAESHPDLRVALVSADRPGGWLSLPAQRYLDRVMGQLGITVRAGTRVASVENDHMILEDGERAAADICVWAGGFSVPDLATRAGLEVTSGGRAVVDGSMRSRSHPEVYAIGDAAAISGSWGSELAMGCRTGGATGPKVADVVAAVLTGRPPAGSMRYRYVHECISLGRRRGLVQFLHADETPRDRILTGRVAMLYKNATLRGALLLFAWPGPYVAPRRHLAAAAR</sequence>
<dbReference type="PRINTS" id="PR00368">
    <property type="entry name" value="FADPNR"/>
</dbReference>
<gene>
    <name evidence="7" type="ORF">EV378_2145</name>
</gene>
<dbReference type="GO" id="GO:0019646">
    <property type="term" value="P:aerobic electron transport chain"/>
    <property type="evidence" value="ECO:0007669"/>
    <property type="project" value="TreeGrafter"/>
</dbReference>
<dbReference type="GO" id="GO:0003955">
    <property type="term" value="F:NAD(P)H dehydrogenase (quinone) activity"/>
    <property type="evidence" value="ECO:0007669"/>
    <property type="project" value="TreeGrafter"/>
</dbReference>
<evidence type="ECO:0000259" key="6">
    <source>
        <dbReference type="Pfam" id="PF07992"/>
    </source>
</evidence>
<protein>
    <submittedName>
        <fullName evidence="7">NADH dehydrogenase FAD-containing subunit</fullName>
    </submittedName>
</protein>
<evidence type="ECO:0000256" key="3">
    <source>
        <dbReference type="ARBA" id="ARBA00022630"/>
    </source>
</evidence>